<dbReference type="RefSeq" id="WP_177061654.1">
    <property type="nucleotide sequence ID" value="NZ_JACAPS010000039.1"/>
</dbReference>
<comment type="caution">
    <text evidence="1">The sequence shown here is derived from an EMBL/GenBank/DDBJ whole genome shotgun (WGS) entry which is preliminary data.</text>
</comment>
<evidence type="ECO:0000313" key="1">
    <source>
        <dbReference type="EMBL" id="NWC33676.1"/>
    </source>
</evidence>
<evidence type="ECO:0008006" key="3">
    <source>
        <dbReference type="Google" id="ProtNLM"/>
    </source>
</evidence>
<sequence>MSDVKNSKYEKSAPKAEGIMHGVIENRFIVDEKNFRADSVFRDARGTRITGVMLEGGIRHSVSFTLGNEHLPPGEYEFPGDKIGNIYYMVVMPAFPELIYKAERAKLTIRENTSKPYISGDLIFDTETLDSFHYQVRINIFEITGED</sequence>
<accession>A0A7Y7YD34</accession>
<dbReference type="Proteomes" id="UP000520592">
    <property type="component" value="Unassembled WGS sequence"/>
</dbReference>
<proteinExistence type="predicted"/>
<gene>
    <name evidence="1" type="ORF">HX876_14835</name>
</gene>
<evidence type="ECO:0000313" key="2">
    <source>
        <dbReference type="Proteomes" id="UP000520592"/>
    </source>
</evidence>
<name>A0A7Y7YD34_9PSED</name>
<reference evidence="1 2" key="1">
    <citation type="submission" date="2020-04" db="EMBL/GenBank/DDBJ databases">
        <title>Molecular characterization of pseudomonads from Agaricus bisporus reveal novel blotch 2 pathogens in Western Europe.</title>
        <authorList>
            <person name="Taparia T."/>
            <person name="Krijger M."/>
            <person name="Haynes E."/>
            <person name="Elpinstone J.G."/>
            <person name="Noble R."/>
            <person name="Van Der Wolf J."/>
        </authorList>
    </citation>
    <scope>NUCLEOTIDE SEQUENCE [LARGE SCALE GENOMIC DNA]</scope>
    <source>
        <strain evidence="1 2">IPO3737</strain>
    </source>
</reference>
<protein>
    <recommendedName>
        <fullName evidence="3">DUF1934 domain-containing protein</fullName>
    </recommendedName>
</protein>
<dbReference type="EMBL" id="JACAQD010000015">
    <property type="protein sequence ID" value="NWC33676.1"/>
    <property type="molecule type" value="Genomic_DNA"/>
</dbReference>
<dbReference type="AlphaFoldDB" id="A0A7Y7YD34"/>
<organism evidence="1 2">
    <name type="scientific">Pseudomonas gingeri</name>
    <dbReference type="NCBI Taxonomy" id="117681"/>
    <lineage>
        <taxon>Bacteria</taxon>
        <taxon>Pseudomonadati</taxon>
        <taxon>Pseudomonadota</taxon>
        <taxon>Gammaproteobacteria</taxon>
        <taxon>Pseudomonadales</taxon>
        <taxon>Pseudomonadaceae</taxon>
        <taxon>Pseudomonas</taxon>
    </lineage>
</organism>